<name>A0A815QZU5_9BILA</name>
<proteinExistence type="predicted"/>
<evidence type="ECO:0000313" key="1">
    <source>
        <dbReference type="EMBL" id="CAF1199200.1"/>
    </source>
</evidence>
<sequence length="354" mass="41138">MSNYINISASTSSGILTRLMLAFQTSCFRIVAHLIEEDTKVLRLSTNTNNILLTLLFKTDDTLTLVMLTMDIVYILINELSCDVNLATSILSNKRELLNHKQYHILTYYYQYHQPIHYYLSTSKRSNQLYVDILNLFMEKLKLTNNSLNIQEESERTLLHIAIYHDSGTIDSTTHVEEILIDNGNNLFIKGKSGNIPLHNVLINNNVDDNSMELCVLITKSLSNKTIRQRLEKWHTRRSKQFKLFRTNYGWLEEDESLEAKYVCMLLINIKQIPDTGKQGRLVEDTYLLTCKYLCIRLITFEVILDRIRTFLFNDSIRINNALSAMNNNTRPLPCVSDIHDFLLRIWSAAICRL</sequence>
<organism evidence="2 3">
    <name type="scientific">Rotaria sordida</name>
    <dbReference type="NCBI Taxonomy" id="392033"/>
    <lineage>
        <taxon>Eukaryota</taxon>
        <taxon>Metazoa</taxon>
        <taxon>Spiralia</taxon>
        <taxon>Gnathifera</taxon>
        <taxon>Rotifera</taxon>
        <taxon>Eurotatoria</taxon>
        <taxon>Bdelloidea</taxon>
        <taxon>Philodinida</taxon>
        <taxon>Philodinidae</taxon>
        <taxon>Rotaria</taxon>
    </lineage>
</organism>
<dbReference type="Proteomes" id="UP000663870">
    <property type="component" value="Unassembled WGS sequence"/>
</dbReference>
<dbReference type="SUPFAM" id="SSF48403">
    <property type="entry name" value="Ankyrin repeat"/>
    <property type="match status" value="1"/>
</dbReference>
<evidence type="ECO:0008006" key="4">
    <source>
        <dbReference type="Google" id="ProtNLM"/>
    </source>
</evidence>
<dbReference type="Gene3D" id="1.25.40.20">
    <property type="entry name" value="Ankyrin repeat-containing domain"/>
    <property type="match status" value="1"/>
</dbReference>
<dbReference type="AlphaFoldDB" id="A0A815QZU5"/>
<keyword evidence="3" id="KW-1185">Reference proteome</keyword>
<reference evidence="2" key="1">
    <citation type="submission" date="2021-02" db="EMBL/GenBank/DDBJ databases">
        <authorList>
            <person name="Nowell W R."/>
        </authorList>
    </citation>
    <scope>NUCLEOTIDE SEQUENCE</scope>
</reference>
<dbReference type="EMBL" id="CAJNOH010001279">
    <property type="protein sequence ID" value="CAF1199200.1"/>
    <property type="molecule type" value="Genomic_DNA"/>
</dbReference>
<evidence type="ECO:0000313" key="3">
    <source>
        <dbReference type="Proteomes" id="UP000663870"/>
    </source>
</evidence>
<evidence type="ECO:0000313" key="2">
    <source>
        <dbReference type="EMBL" id="CAF1470078.1"/>
    </source>
</evidence>
<dbReference type="Proteomes" id="UP000663854">
    <property type="component" value="Unassembled WGS sequence"/>
</dbReference>
<dbReference type="EMBL" id="CAJNOL010002164">
    <property type="protein sequence ID" value="CAF1470078.1"/>
    <property type="molecule type" value="Genomic_DNA"/>
</dbReference>
<gene>
    <name evidence="2" type="ORF">JXQ802_LOCUS38682</name>
    <name evidence="1" type="ORF">PYM288_LOCUS24779</name>
</gene>
<comment type="caution">
    <text evidence="2">The sequence shown here is derived from an EMBL/GenBank/DDBJ whole genome shotgun (WGS) entry which is preliminary data.</text>
</comment>
<dbReference type="InterPro" id="IPR036770">
    <property type="entry name" value="Ankyrin_rpt-contain_sf"/>
</dbReference>
<accession>A0A815QZU5</accession>
<protein>
    <recommendedName>
        <fullName evidence="4">Ankyrin repeat protein</fullName>
    </recommendedName>
</protein>